<comment type="pathway">
    <text evidence="1 7 8">Cofactor biosynthesis; NAD(+) biosynthesis; nicotinate D-ribonucleotide from nicotinate: step 1/1.</text>
</comment>
<evidence type="ECO:0000256" key="2">
    <source>
        <dbReference type="ARBA" id="ARBA00010897"/>
    </source>
</evidence>
<keyword evidence="5 7" id="KW-0436">Ligase</keyword>
<dbReference type="SUPFAM" id="SSF54675">
    <property type="entry name" value="Nicotinate/Quinolinate PRTase N-terminal domain-like"/>
    <property type="match status" value="1"/>
</dbReference>
<keyword evidence="14" id="KW-1185">Reference proteome</keyword>
<keyword evidence="6 7" id="KW-0662">Pyridine nucleotide biosynthesis</keyword>
<proteinExistence type="inferred from homology"/>
<dbReference type="GO" id="GO:0005829">
    <property type="term" value="C:cytosol"/>
    <property type="evidence" value="ECO:0007669"/>
    <property type="project" value="TreeGrafter"/>
</dbReference>
<gene>
    <name evidence="7" type="primary">pncB</name>
    <name evidence="11" type="synonym">pncB2_2</name>
    <name evidence="11" type="ORF">PSAN_57190</name>
    <name evidence="12" type="ORF">SAMN04490179_4126</name>
</gene>
<dbReference type="OrthoDB" id="9771406at2"/>
<evidence type="ECO:0000256" key="3">
    <source>
        <dbReference type="ARBA" id="ARBA00013236"/>
    </source>
</evidence>
<dbReference type="Pfam" id="PF17767">
    <property type="entry name" value="NAPRTase_N"/>
    <property type="match status" value="1"/>
</dbReference>
<evidence type="ECO:0000313" key="11">
    <source>
        <dbReference type="EMBL" id="KAF2405829.1"/>
    </source>
</evidence>
<dbReference type="EMBL" id="LT629704">
    <property type="protein sequence ID" value="SDN41201.1"/>
    <property type="molecule type" value="Genomic_DNA"/>
</dbReference>
<reference evidence="11 14" key="1">
    <citation type="submission" date="2015-01" db="EMBL/GenBank/DDBJ databases">
        <title>Genome Sequence of Pseudomonas antarctica CMS 35.</title>
        <authorList>
            <person name="Voget S."/>
            <person name="Chow J."/>
            <person name="Daniel R."/>
            <person name="Streit W."/>
        </authorList>
    </citation>
    <scope>NUCLEOTIDE SEQUENCE [LARGE SCALE GENOMIC DNA]</scope>
    <source>
        <strain evidence="11 14">CMS 35</strain>
    </source>
</reference>
<keyword evidence="12" id="KW-0808">Transferase</keyword>
<evidence type="ECO:0000256" key="7">
    <source>
        <dbReference type="HAMAP-Rule" id="MF_00570"/>
    </source>
</evidence>
<dbReference type="InterPro" id="IPR040727">
    <property type="entry name" value="NAPRTase_N"/>
</dbReference>
<evidence type="ECO:0000256" key="5">
    <source>
        <dbReference type="ARBA" id="ARBA00022598"/>
    </source>
</evidence>
<organism evidence="12 13">
    <name type="scientific">Pseudomonas antarctica</name>
    <dbReference type="NCBI Taxonomy" id="219572"/>
    <lineage>
        <taxon>Bacteria</taxon>
        <taxon>Pseudomonadati</taxon>
        <taxon>Pseudomonadota</taxon>
        <taxon>Gammaproteobacteria</taxon>
        <taxon>Pseudomonadales</taxon>
        <taxon>Pseudomonadaceae</taxon>
        <taxon>Pseudomonas</taxon>
    </lineage>
</organism>
<dbReference type="InterPro" id="IPR041525">
    <property type="entry name" value="N/Namide_PRibTrfase"/>
</dbReference>
<evidence type="ECO:0000259" key="10">
    <source>
        <dbReference type="Pfam" id="PF17767"/>
    </source>
</evidence>
<dbReference type="GO" id="GO:0034355">
    <property type="term" value="P:NAD+ biosynthetic process via the salvage pathway"/>
    <property type="evidence" value="ECO:0007669"/>
    <property type="project" value="TreeGrafter"/>
</dbReference>
<evidence type="ECO:0000256" key="4">
    <source>
        <dbReference type="ARBA" id="ARBA00022553"/>
    </source>
</evidence>
<dbReference type="GO" id="GO:0016757">
    <property type="term" value="F:glycosyltransferase activity"/>
    <property type="evidence" value="ECO:0007669"/>
    <property type="project" value="UniProtKB-KW"/>
</dbReference>
<comment type="function">
    <text evidence="7 8">Catalyzes the synthesis of beta-nicotinate D-ribonucleotide from nicotinate and 5-phospho-D-ribose 1-phosphate at the expense of ATP.</text>
</comment>
<evidence type="ECO:0000313" key="13">
    <source>
        <dbReference type="Proteomes" id="UP000182470"/>
    </source>
</evidence>
<evidence type="ECO:0000256" key="1">
    <source>
        <dbReference type="ARBA" id="ARBA00004952"/>
    </source>
</evidence>
<name>A0A1H0B6F8_9PSED</name>
<feature type="domain" description="Nicotinate phosphoribosyltransferase N-terminal" evidence="10">
    <location>
        <begin position="16"/>
        <end position="136"/>
    </location>
</feature>
<keyword evidence="12" id="KW-0328">Glycosyltransferase</keyword>
<evidence type="ECO:0000259" key="9">
    <source>
        <dbReference type="Pfam" id="PF04095"/>
    </source>
</evidence>
<protein>
    <recommendedName>
        <fullName evidence="3 7">Nicotinate phosphoribosyltransferase</fullName>
        <shortName evidence="7">NAPRTase</shortName>
        <ecNumber evidence="3 7">6.3.4.21</ecNumber>
    </recommendedName>
</protein>
<dbReference type="UniPathway" id="UPA00253">
    <property type="reaction ID" value="UER00457"/>
</dbReference>
<comment type="catalytic activity">
    <reaction evidence="7 8">
        <text>5-phospho-alpha-D-ribose 1-diphosphate + nicotinate + ATP + H2O = nicotinate beta-D-ribonucleotide + ADP + phosphate + diphosphate</text>
        <dbReference type="Rhea" id="RHEA:36163"/>
        <dbReference type="ChEBI" id="CHEBI:15377"/>
        <dbReference type="ChEBI" id="CHEBI:30616"/>
        <dbReference type="ChEBI" id="CHEBI:32544"/>
        <dbReference type="ChEBI" id="CHEBI:33019"/>
        <dbReference type="ChEBI" id="CHEBI:43474"/>
        <dbReference type="ChEBI" id="CHEBI:57502"/>
        <dbReference type="ChEBI" id="CHEBI:58017"/>
        <dbReference type="ChEBI" id="CHEBI:456216"/>
        <dbReference type="EC" id="6.3.4.21"/>
    </reaction>
</comment>
<dbReference type="NCBIfam" id="TIGR01514">
    <property type="entry name" value="NAPRTase"/>
    <property type="match status" value="1"/>
</dbReference>
<dbReference type="AlphaFoldDB" id="A0A1H0B6F8"/>
<dbReference type="InterPro" id="IPR006406">
    <property type="entry name" value="Nic_PRibTrfase"/>
</dbReference>
<evidence type="ECO:0000256" key="8">
    <source>
        <dbReference type="RuleBase" id="RU003838"/>
    </source>
</evidence>
<dbReference type="Proteomes" id="UP000182470">
    <property type="component" value="Chromosome I"/>
</dbReference>
<evidence type="ECO:0000256" key="6">
    <source>
        <dbReference type="ARBA" id="ARBA00022642"/>
    </source>
</evidence>
<feature type="domain" description="Nicotinate/nicotinamide phosphoribosyltransferase" evidence="9">
    <location>
        <begin position="176"/>
        <end position="401"/>
    </location>
</feature>
<dbReference type="SUPFAM" id="SSF51690">
    <property type="entry name" value="Nicotinate/Quinolinate PRTase C-terminal domain-like"/>
    <property type="match status" value="1"/>
</dbReference>
<sequence>MESAYDYESPVIQGLLDTDYYTFTMMQAVLHQHPNVDVEYNFIVRAKEKLGHLIPQLRDELEKLASLQMREGELRFLFNPRFREYLTPDYERFLGLFRFNLRYIHVSEVDGQLNIRVVGPMLHCIMFEQPVLALVSELRNRDKYPDVTLEDVTRKLYQKFDWLEKNLSRDELADLRVSDFSTRRRLSFKAQREVIDIMRRDFPGQFIGTSNAHLAYEFDLPLIGTMAHQWLMVHQQVGRLRESQNAALENWVREYRGRLGIALTDCISTDFFLKDFDLYFAKLYDGLRQDSGDPIAWADKVLARYTELGIDPMTKDLMFSDGLNFEKCLPILRHVRGKAKFGFGMGTSLACDVDGVEPLSIVMKLVRVHGEPVVKFSDDPIKNVCEDASFLQYAAKVFSVGGGPLPQLNAANKEV</sequence>
<keyword evidence="4 7" id="KW-0597">Phosphoprotein</keyword>
<dbReference type="Proteomes" id="UP000748067">
    <property type="component" value="Unassembled WGS sequence"/>
</dbReference>
<comment type="PTM">
    <text evidence="7 8">Transiently phosphorylated on a His residue during the reaction cycle. Phosphorylation strongly increases the affinity for substrates and increases the rate of nicotinate D-ribonucleotide production. Dephosphorylation regenerates the low-affinity form of the enzyme, leading to product release.</text>
</comment>
<dbReference type="RefSeq" id="WP_083358736.1">
    <property type="nucleotide sequence ID" value="NZ_JXDI01000005.1"/>
</dbReference>
<dbReference type="GO" id="GO:0004516">
    <property type="term" value="F:nicotinate phosphoribosyltransferase activity"/>
    <property type="evidence" value="ECO:0007669"/>
    <property type="project" value="UniProtKB-UniRule"/>
</dbReference>
<evidence type="ECO:0000313" key="14">
    <source>
        <dbReference type="Proteomes" id="UP000748067"/>
    </source>
</evidence>
<accession>A0A1H0B6F8</accession>
<dbReference type="InterPro" id="IPR036068">
    <property type="entry name" value="Nicotinate_pribotase-like_C"/>
</dbReference>
<dbReference type="PIRSF" id="PIRSF000484">
    <property type="entry name" value="NAPRT"/>
    <property type="match status" value="1"/>
</dbReference>
<dbReference type="EC" id="6.3.4.21" evidence="3 7"/>
<evidence type="ECO:0000313" key="12">
    <source>
        <dbReference type="EMBL" id="SDN41201.1"/>
    </source>
</evidence>
<dbReference type="Pfam" id="PF04095">
    <property type="entry name" value="NAPRTase"/>
    <property type="match status" value="1"/>
</dbReference>
<dbReference type="PANTHER" id="PTHR11098">
    <property type="entry name" value="NICOTINATE PHOSPHORIBOSYLTRANSFERASE"/>
    <property type="match status" value="1"/>
</dbReference>
<dbReference type="NCBIfam" id="NF003704">
    <property type="entry name" value="PRK05321.1"/>
    <property type="match status" value="1"/>
</dbReference>
<reference evidence="12 13" key="2">
    <citation type="submission" date="2016-10" db="EMBL/GenBank/DDBJ databases">
        <authorList>
            <person name="de Groot N.N."/>
        </authorList>
    </citation>
    <scope>NUCLEOTIDE SEQUENCE [LARGE SCALE GENOMIC DNA]</scope>
    <source>
        <strain evidence="12 13">BS2772</strain>
    </source>
</reference>
<dbReference type="Gene3D" id="3.20.140.10">
    <property type="entry name" value="nicotinate phosphoribosyltransferase"/>
    <property type="match status" value="1"/>
</dbReference>
<dbReference type="InterPro" id="IPR007229">
    <property type="entry name" value="Nic_PRibTrfase-Fam"/>
</dbReference>
<feature type="modified residue" description="Phosphohistidine; by autocatalysis" evidence="7">
    <location>
        <position position="228"/>
    </location>
</feature>
<comment type="similarity">
    <text evidence="2 7 8">Belongs to the NAPRTase family.</text>
</comment>
<dbReference type="PANTHER" id="PTHR11098:SF1">
    <property type="entry name" value="NICOTINATE PHOSPHORIBOSYLTRANSFERASE"/>
    <property type="match status" value="1"/>
</dbReference>
<dbReference type="EMBL" id="JXDI01000005">
    <property type="protein sequence ID" value="KAF2405829.1"/>
    <property type="molecule type" value="Genomic_DNA"/>
</dbReference>
<dbReference type="HAMAP" id="MF_00570">
    <property type="entry name" value="NAPRTase"/>
    <property type="match status" value="1"/>
</dbReference>